<name>A0ABU9HG17_9GAMM</name>
<evidence type="ECO:0000256" key="1">
    <source>
        <dbReference type="ARBA" id="ARBA00007734"/>
    </source>
</evidence>
<dbReference type="InterPro" id="IPR036779">
    <property type="entry name" value="LysM_dom_sf"/>
</dbReference>
<feature type="domain" description="LysM" evidence="3">
    <location>
        <begin position="343"/>
        <end position="386"/>
    </location>
</feature>
<dbReference type="InterPro" id="IPR000189">
    <property type="entry name" value="Transglyc_AS"/>
</dbReference>
<comment type="similarity">
    <text evidence="1">Belongs to the transglycosylase Slt family.</text>
</comment>
<dbReference type="PROSITE" id="PS51257">
    <property type="entry name" value="PROKAR_LIPOPROTEIN"/>
    <property type="match status" value="1"/>
</dbReference>
<dbReference type="SUPFAM" id="SSF54106">
    <property type="entry name" value="LysM domain"/>
    <property type="match status" value="3"/>
</dbReference>
<accession>A0ABU9HG17</accession>
<evidence type="ECO:0000313" key="4">
    <source>
        <dbReference type="EMBL" id="MEL0660715.1"/>
    </source>
</evidence>
<dbReference type="EMBL" id="JBAKBA010000053">
    <property type="protein sequence ID" value="MEL0660715.1"/>
    <property type="molecule type" value="Genomic_DNA"/>
</dbReference>
<dbReference type="CDD" id="cd16894">
    <property type="entry name" value="MltD-like"/>
    <property type="match status" value="1"/>
</dbReference>
<dbReference type="InterPro" id="IPR008258">
    <property type="entry name" value="Transglycosylase_SLT_dom_1"/>
</dbReference>
<dbReference type="Pfam" id="PF01476">
    <property type="entry name" value="LysM"/>
    <property type="match status" value="3"/>
</dbReference>
<feature type="domain" description="LysM" evidence="3">
    <location>
        <begin position="418"/>
        <end position="462"/>
    </location>
</feature>
<evidence type="ECO:0000313" key="5">
    <source>
        <dbReference type="Proteomes" id="UP001366060"/>
    </source>
</evidence>
<dbReference type="PANTHER" id="PTHR33734">
    <property type="entry name" value="LYSM DOMAIN-CONTAINING GPI-ANCHORED PROTEIN 2"/>
    <property type="match status" value="1"/>
</dbReference>
<gene>
    <name evidence="4" type="ORF">V6255_16390</name>
</gene>
<dbReference type="PROSITE" id="PS00922">
    <property type="entry name" value="TRANSGLYCOSYLASE"/>
    <property type="match status" value="1"/>
</dbReference>
<dbReference type="PROSITE" id="PS51782">
    <property type="entry name" value="LYSM"/>
    <property type="match status" value="3"/>
</dbReference>
<evidence type="ECO:0000259" key="3">
    <source>
        <dbReference type="PROSITE" id="PS51782"/>
    </source>
</evidence>
<dbReference type="Proteomes" id="UP001366060">
    <property type="component" value="Unassembled WGS sequence"/>
</dbReference>
<comment type="caution">
    <text evidence="4">The sequence shown here is derived from an EMBL/GenBank/DDBJ whole genome shotgun (WGS) entry which is preliminary data.</text>
</comment>
<dbReference type="PANTHER" id="PTHR33734:SF22">
    <property type="entry name" value="MEMBRANE-BOUND LYTIC MUREIN TRANSGLYCOSYLASE D"/>
    <property type="match status" value="1"/>
</dbReference>
<protein>
    <submittedName>
        <fullName evidence="4">LysM peptidoglycan-binding domain-containing protein</fullName>
    </submittedName>
</protein>
<evidence type="ECO:0000256" key="2">
    <source>
        <dbReference type="SAM" id="SignalP"/>
    </source>
</evidence>
<feature type="signal peptide" evidence="2">
    <location>
        <begin position="1"/>
        <end position="23"/>
    </location>
</feature>
<dbReference type="CDD" id="cd00118">
    <property type="entry name" value="LysM"/>
    <property type="match status" value="3"/>
</dbReference>
<sequence>MKLFLPLFLIVLLSACQSTTSQAPEFIEVSNEVTLNKKAVNHANGEGVTNLVKDKNNQQLGPVVDKYYDNLWLKLAEGFNFEVPDNSRIAVQRDYYLNHPAYLERVSKRAEPFLWLIVDQIEANDLPLELALLPIVESTFDPFAYSHAGASGLWQFMPMSGLRFGLNQDWWYDGRRDVYASTRGALKYMQVLHRYLGEDWLYAFAAYNSGEGRVERAIKKNKKEGKAVDYWSLSLPKETQNYVPKFLALIDILRNHEKYDIELPHIPNQKALTYVDIGSQIDLAYAAELADLSLSDLQLLNPAFNHWATSPNGPHKLLLPTTIAGEFTNKLAKIDKNKRVRWDRYLVKAGDSLSVIAKNKQTTTQVLKQINDLDSSFIKIGQPLLIPIASKAQQLELSLQAKKFELETAKSSKANEKVIHKIVEGDTLWDISRDYKVTSKQIAKWNGFQPQKMLRLGQELIIWKPSSKLAIVDTNKITRNVTYHVRSGDSLGEIAQKFNVKTADLIRWNNIKNSKYIKPGQKLKVLVDVKNTST</sequence>
<dbReference type="Pfam" id="PF01464">
    <property type="entry name" value="SLT"/>
    <property type="match status" value="1"/>
</dbReference>
<dbReference type="RefSeq" id="WP_341629118.1">
    <property type="nucleotide sequence ID" value="NZ_JBAKBA010000053.1"/>
</dbReference>
<organism evidence="4 5">
    <name type="scientific">Psychromonas arctica</name>
    <dbReference type="NCBI Taxonomy" id="168275"/>
    <lineage>
        <taxon>Bacteria</taxon>
        <taxon>Pseudomonadati</taxon>
        <taxon>Pseudomonadota</taxon>
        <taxon>Gammaproteobacteria</taxon>
        <taxon>Alteromonadales</taxon>
        <taxon>Psychromonadaceae</taxon>
        <taxon>Psychromonas</taxon>
    </lineage>
</organism>
<keyword evidence="5" id="KW-1185">Reference proteome</keyword>
<dbReference type="Gene3D" id="3.10.350.10">
    <property type="entry name" value="LysM domain"/>
    <property type="match status" value="3"/>
</dbReference>
<keyword evidence="2" id="KW-0732">Signal</keyword>
<feature type="domain" description="LysM" evidence="3">
    <location>
        <begin position="481"/>
        <end position="525"/>
    </location>
</feature>
<proteinExistence type="inferred from homology"/>
<dbReference type="InterPro" id="IPR018392">
    <property type="entry name" value="LysM"/>
</dbReference>
<dbReference type="SUPFAM" id="SSF53955">
    <property type="entry name" value="Lysozyme-like"/>
    <property type="match status" value="1"/>
</dbReference>
<dbReference type="Gene3D" id="1.10.530.10">
    <property type="match status" value="1"/>
</dbReference>
<reference evidence="4 5" key="1">
    <citation type="submission" date="2024-02" db="EMBL/GenBank/DDBJ databases">
        <title>Bacteria isolated from the canopy kelp, Nereocystis luetkeana.</title>
        <authorList>
            <person name="Pfister C.A."/>
            <person name="Younker I.T."/>
            <person name="Light S.H."/>
        </authorList>
    </citation>
    <scope>NUCLEOTIDE SEQUENCE [LARGE SCALE GENOMIC DNA]</scope>
    <source>
        <strain evidence="4 5">TI.2.07</strain>
    </source>
</reference>
<dbReference type="SMART" id="SM00257">
    <property type="entry name" value="LysM"/>
    <property type="match status" value="3"/>
</dbReference>
<dbReference type="InterPro" id="IPR023346">
    <property type="entry name" value="Lysozyme-like_dom_sf"/>
</dbReference>
<feature type="chain" id="PRO_5046552892" evidence="2">
    <location>
        <begin position="24"/>
        <end position="534"/>
    </location>
</feature>